<comment type="caution">
    <text evidence="1">The sequence shown here is derived from an EMBL/GenBank/DDBJ whole genome shotgun (WGS) entry which is preliminary data.</text>
</comment>
<keyword evidence="2" id="KW-1185">Reference proteome</keyword>
<evidence type="ECO:0000313" key="2">
    <source>
        <dbReference type="Proteomes" id="UP000887116"/>
    </source>
</evidence>
<dbReference type="Proteomes" id="UP000887116">
    <property type="component" value="Unassembled WGS sequence"/>
</dbReference>
<dbReference type="EMBL" id="BMAO01030681">
    <property type="protein sequence ID" value="GFQ69590.1"/>
    <property type="molecule type" value="Genomic_DNA"/>
</dbReference>
<gene>
    <name evidence="1" type="ORF">TNCT_549271</name>
</gene>
<dbReference type="AlphaFoldDB" id="A0A8X6K9R6"/>
<protein>
    <submittedName>
        <fullName evidence="1">Uncharacterized protein</fullName>
    </submittedName>
</protein>
<sequence>MESVARAVRLAPEADGIEESADPEEKSVGMMPKTARFGCYAPLLSWVGSGRGWRHRAREQTGILGLDCTYGAFRAKRTMHLKNPGWRRWLWAVWASRIMQLWFRPDYCLTCEGKEVRWAARAPYKRSGTRASS</sequence>
<proteinExistence type="predicted"/>
<accession>A0A8X6K9R6</accession>
<organism evidence="1 2">
    <name type="scientific">Trichonephila clavata</name>
    <name type="common">Joro spider</name>
    <name type="synonym">Nephila clavata</name>
    <dbReference type="NCBI Taxonomy" id="2740835"/>
    <lineage>
        <taxon>Eukaryota</taxon>
        <taxon>Metazoa</taxon>
        <taxon>Ecdysozoa</taxon>
        <taxon>Arthropoda</taxon>
        <taxon>Chelicerata</taxon>
        <taxon>Arachnida</taxon>
        <taxon>Araneae</taxon>
        <taxon>Araneomorphae</taxon>
        <taxon>Entelegynae</taxon>
        <taxon>Araneoidea</taxon>
        <taxon>Nephilidae</taxon>
        <taxon>Trichonephila</taxon>
    </lineage>
</organism>
<reference evidence="1" key="1">
    <citation type="submission" date="2020-07" db="EMBL/GenBank/DDBJ databases">
        <title>Multicomponent nature underlies the extraordinary mechanical properties of spider dragline silk.</title>
        <authorList>
            <person name="Kono N."/>
            <person name="Nakamura H."/>
            <person name="Mori M."/>
            <person name="Yoshida Y."/>
            <person name="Ohtoshi R."/>
            <person name="Malay A.D."/>
            <person name="Moran D.A.P."/>
            <person name="Tomita M."/>
            <person name="Numata K."/>
            <person name="Arakawa K."/>
        </authorList>
    </citation>
    <scope>NUCLEOTIDE SEQUENCE</scope>
</reference>
<name>A0A8X6K9R6_TRICU</name>
<evidence type="ECO:0000313" key="1">
    <source>
        <dbReference type="EMBL" id="GFQ69590.1"/>
    </source>
</evidence>